<comment type="caution">
    <text evidence="3">The sequence shown here is derived from an EMBL/GenBank/DDBJ whole genome shotgun (WGS) entry which is preliminary data.</text>
</comment>
<feature type="transmembrane region" description="Helical" evidence="2">
    <location>
        <begin position="109"/>
        <end position="125"/>
    </location>
</feature>
<sequence length="152" mass="17078">MSSPNKPEQSGDTPAPAINPETAGKVADIMLEREPSSAAFREFPYAAAVPKLYQLHALKKLDEATQADVYQQAEKAIRTDWRVRLAMLGWFAVFLAYAVGLGFAKYEGAKILFPALAWVLCWRFIRRQIVKQRMRQLALKALEQDMLPPQAG</sequence>
<dbReference type="Proteomes" id="UP000653343">
    <property type="component" value="Unassembled WGS sequence"/>
</dbReference>
<dbReference type="EMBL" id="BMYU01000007">
    <property type="protein sequence ID" value="GGX47525.1"/>
    <property type="molecule type" value="Genomic_DNA"/>
</dbReference>
<accession>A0ABQ2Y1G8</accession>
<proteinExistence type="predicted"/>
<feature type="compositionally biased region" description="Polar residues" evidence="1">
    <location>
        <begin position="1"/>
        <end position="12"/>
    </location>
</feature>
<keyword evidence="2" id="KW-1133">Transmembrane helix</keyword>
<name>A0ABQ2Y1G8_9BURK</name>
<feature type="region of interest" description="Disordered" evidence="1">
    <location>
        <begin position="1"/>
        <end position="20"/>
    </location>
</feature>
<keyword evidence="2" id="KW-0472">Membrane</keyword>
<evidence type="ECO:0000313" key="3">
    <source>
        <dbReference type="EMBL" id="GGX47525.1"/>
    </source>
</evidence>
<reference evidence="4" key="1">
    <citation type="journal article" date="2019" name="Int. J. Syst. Evol. Microbiol.">
        <title>The Global Catalogue of Microorganisms (GCM) 10K type strain sequencing project: providing services to taxonomists for standard genome sequencing and annotation.</title>
        <authorList>
            <consortium name="The Broad Institute Genomics Platform"/>
            <consortium name="The Broad Institute Genome Sequencing Center for Infectious Disease"/>
            <person name="Wu L."/>
            <person name="Ma J."/>
        </authorList>
    </citation>
    <scope>NUCLEOTIDE SEQUENCE [LARGE SCALE GENOMIC DNA]</scope>
    <source>
        <strain evidence="4">KCTC 23917</strain>
    </source>
</reference>
<protein>
    <submittedName>
        <fullName evidence="3">Uncharacterized protein</fullName>
    </submittedName>
</protein>
<organism evidence="3 4">
    <name type="scientific">Undibacterium squillarum</name>
    <dbReference type="NCBI Taxonomy" id="1131567"/>
    <lineage>
        <taxon>Bacteria</taxon>
        <taxon>Pseudomonadati</taxon>
        <taxon>Pseudomonadota</taxon>
        <taxon>Betaproteobacteria</taxon>
        <taxon>Burkholderiales</taxon>
        <taxon>Oxalobacteraceae</taxon>
        <taxon>Undibacterium</taxon>
    </lineage>
</organism>
<dbReference type="RefSeq" id="WP_229793181.1">
    <property type="nucleotide sequence ID" value="NZ_BMYU01000007.1"/>
</dbReference>
<evidence type="ECO:0000313" key="4">
    <source>
        <dbReference type="Proteomes" id="UP000653343"/>
    </source>
</evidence>
<gene>
    <name evidence="3" type="ORF">GCM10010946_27510</name>
</gene>
<evidence type="ECO:0000256" key="1">
    <source>
        <dbReference type="SAM" id="MobiDB-lite"/>
    </source>
</evidence>
<feature type="transmembrane region" description="Helical" evidence="2">
    <location>
        <begin position="85"/>
        <end position="103"/>
    </location>
</feature>
<evidence type="ECO:0000256" key="2">
    <source>
        <dbReference type="SAM" id="Phobius"/>
    </source>
</evidence>
<keyword evidence="4" id="KW-1185">Reference proteome</keyword>
<keyword evidence="2" id="KW-0812">Transmembrane</keyword>